<dbReference type="NCBIfam" id="NF006412">
    <property type="entry name" value="PRK08659.1"/>
    <property type="match status" value="1"/>
</dbReference>
<sequence>MNKDIRLLQGNEACALGALYAGCNFFGGYPITPSTEIAEDMALMLPKKGGRFIQMEDEIAGIGTILGAAAAGAKAMTATSGPGFSLMMELLGYGCMAEIPCVIVNVQRGGPSTGLPTKGAQADMMQARWGTHGDHPTIALCPSSVEESFKLTVKAFNLAEKFRMPVILLLDEFIGHMREKMEMPAPGELELYTHPQPTVSPAEYTHYGDGSSVGGPYASMGSGYRFNITGLTHDQHGFPTGRSDEIQWKMDRLKDKIEGHRAELLEVDQEFMDDAEIAVFSYGGAARSAQQAIREARASGIKAGLVRPTTIWPFPDKALEEILRKVKTMIVAEISQGQLLGEIQRLNQTHTKVVPVQRYDGEMLTPNEVLNAIVEVTK</sequence>
<reference evidence="5 6" key="1">
    <citation type="journal article" date="2016" name="Nat. Commun.">
        <title>Thousands of microbial genomes shed light on interconnected biogeochemical processes in an aquifer system.</title>
        <authorList>
            <person name="Anantharaman K."/>
            <person name="Brown C.T."/>
            <person name="Hug L.A."/>
            <person name="Sharon I."/>
            <person name="Castelle C.J."/>
            <person name="Probst A.J."/>
            <person name="Thomas B.C."/>
            <person name="Singh A."/>
            <person name="Wilkins M.J."/>
            <person name="Karaoz U."/>
            <person name="Brodie E.L."/>
            <person name="Williams K.H."/>
            <person name="Hubbard S.S."/>
            <person name="Banfield J.F."/>
        </authorList>
    </citation>
    <scope>NUCLEOTIDE SEQUENCE [LARGE SCALE GENOMIC DNA]</scope>
</reference>
<dbReference type="AlphaFoldDB" id="A0A1F5R5X6"/>
<keyword evidence="2" id="KW-0175">Coiled coil</keyword>
<dbReference type="PANTHER" id="PTHR43088">
    <property type="entry name" value="SUBUNIT OF PYRUVATE:FLAVODOXIN OXIDOREDUCTASE-RELATED"/>
    <property type="match status" value="1"/>
</dbReference>
<dbReference type="GO" id="GO:0016491">
    <property type="term" value="F:oxidoreductase activity"/>
    <property type="evidence" value="ECO:0007669"/>
    <property type="project" value="UniProtKB-KW"/>
</dbReference>
<feature type="domain" description="Pyruvate:ferredoxin oxidoreductase core" evidence="4">
    <location>
        <begin position="275"/>
        <end position="369"/>
    </location>
</feature>
<accession>A0A1F5R5X6</accession>
<evidence type="ECO:0000313" key="5">
    <source>
        <dbReference type="EMBL" id="OGF09423.1"/>
    </source>
</evidence>
<dbReference type="InterPro" id="IPR002880">
    <property type="entry name" value="Pyrv_Fd/Flavodoxin_OxRdtase_N"/>
</dbReference>
<dbReference type="InterPro" id="IPR052368">
    <property type="entry name" value="2-oxoacid_oxidoreductase"/>
</dbReference>
<feature type="coiled-coil region" evidence="2">
    <location>
        <begin position="243"/>
        <end position="270"/>
    </location>
</feature>
<dbReference type="InterPro" id="IPR009014">
    <property type="entry name" value="Transketo_C/PFOR_II"/>
</dbReference>
<dbReference type="EMBL" id="MFFM01000041">
    <property type="protein sequence ID" value="OGF09423.1"/>
    <property type="molecule type" value="Genomic_DNA"/>
</dbReference>
<comment type="caution">
    <text evidence="5">The sequence shown here is derived from an EMBL/GenBank/DDBJ whole genome shotgun (WGS) entry which is preliminary data.</text>
</comment>
<dbReference type="SUPFAM" id="SSF52922">
    <property type="entry name" value="TK C-terminal domain-like"/>
    <property type="match status" value="1"/>
</dbReference>
<organism evidence="5 6">
    <name type="scientific">Candidatus Edwardsbacteria bacterium GWF2_54_11</name>
    <dbReference type="NCBI Taxonomy" id="1817851"/>
    <lineage>
        <taxon>Bacteria</taxon>
        <taxon>Candidatus Edwardsiibacteriota</taxon>
    </lineage>
</organism>
<dbReference type="Pfam" id="PF17147">
    <property type="entry name" value="PFOR_II"/>
    <property type="match status" value="1"/>
</dbReference>
<evidence type="ECO:0000256" key="1">
    <source>
        <dbReference type="ARBA" id="ARBA00023002"/>
    </source>
</evidence>
<dbReference type="Proteomes" id="UP000177230">
    <property type="component" value="Unassembled WGS sequence"/>
</dbReference>
<protein>
    <submittedName>
        <fullName evidence="5">2-oxoglutarate synthase subunit alpha</fullName>
    </submittedName>
</protein>
<proteinExistence type="predicted"/>
<dbReference type="Gene3D" id="3.40.50.970">
    <property type="match status" value="1"/>
</dbReference>
<dbReference type="FunFam" id="3.40.50.970:FF:000022">
    <property type="entry name" value="2-oxoglutarate ferredoxin oxidoreductase alpha subunit"/>
    <property type="match status" value="1"/>
</dbReference>
<keyword evidence="1" id="KW-0560">Oxidoreductase</keyword>
<evidence type="ECO:0000256" key="2">
    <source>
        <dbReference type="SAM" id="Coils"/>
    </source>
</evidence>
<dbReference type="InterPro" id="IPR033412">
    <property type="entry name" value="PFOR_II"/>
</dbReference>
<evidence type="ECO:0000259" key="4">
    <source>
        <dbReference type="Pfam" id="PF17147"/>
    </source>
</evidence>
<dbReference type="Gene3D" id="3.40.50.920">
    <property type="match status" value="1"/>
</dbReference>
<evidence type="ECO:0000313" key="6">
    <source>
        <dbReference type="Proteomes" id="UP000177230"/>
    </source>
</evidence>
<dbReference type="Pfam" id="PF01855">
    <property type="entry name" value="POR_N"/>
    <property type="match status" value="1"/>
</dbReference>
<feature type="domain" description="Pyruvate flavodoxin/ferredoxin oxidoreductase pyrimidine binding" evidence="3">
    <location>
        <begin position="17"/>
        <end position="240"/>
    </location>
</feature>
<dbReference type="InterPro" id="IPR029061">
    <property type="entry name" value="THDP-binding"/>
</dbReference>
<name>A0A1F5R5X6_9BACT</name>
<dbReference type="CDD" id="cd07034">
    <property type="entry name" value="TPP_PYR_PFOR_IOR-alpha_like"/>
    <property type="match status" value="1"/>
</dbReference>
<dbReference type="PANTHER" id="PTHR43088:SF1">
    <property type="entry name" value="SUBUNIT OF PYRUVATE:FLAVODOXIN OXIDOREDUCTASE"/>
    <property type="match status" value="1"/>
</dbReference>
<evidence type="ECO:0000259" key="3">
    <source>
        <dbReference type="Pfam" id="PF01855"/>
    </source>
</evidence>
<dbReference type="SUPFAM" id="SSF52518">
    <property type="entry name" value="Thiamin diphosphate-binding fold (THDP-binding)"/>
    <property type="match status" value="1"/>
</dbReference>
<gene>
    <name evidence="5" type="ORF">A2024_00590</name>
</gene>